<evidence type="ECO:0000256" key="5">
    <source>
        <dbReference type="ARBA" id="ARBA00023163"/>
    </source>
</evidence>
<dbReference type="InterPro" id="IPR013854">
    <property type="entry name" value="TF_AP2_C"/>
</dbReference>
<dbReference type="Proteomes" id="UP001328107">
    <property type="component" value="Unassembled WGS sequence"/>
</dbReference>
<dbReference type="PANTHER" id="PTHR10812:SF17">
    <property type="entry name" value="TRANSCRIPTION FACTOR AP-2, ISOFORM D"/>
    <property type="match status" value="1"/>
</dbReference>
<dbReference type="GO" id="GO:0000981">
    <property type="term" value="F:DNA-binding transcription factor activity, RNA polymerase II-specific"/>
    <property type="evidence" value="ECO:0007669"/>
    <property type="project" value="TreeGrafter"/>
</dbReference>
<gene>
    <name evidence="8" type="ORF">PMAYCL1PPCAC_26057</name>
</gene>
<protein>
    <recommendedName>
        <fullName evidence="7">Transcription factor AP-2 C-terminal domain-containing protein</fullName>
    </recommendedName>
</protein>
<comment type="subcellular location">
    <subcellularLocation>
        <location evidence="1">Nucleus</location>
    </subcellularLocation>
</comment>
<evidence type="ECO:0000256" key="1">
    <source>
        <dbReference type="ARBA" id="ARBA00004123"/>
    </source>
</evidence>
<dbReference type="AlphaFoldDB" id="A0AAN5D4D1"/>
<feature type="non-terminal residue" evidence="8">
    <location>
        <position position="1"/>
    </location>
</feature>
<evidence type="ECO:0000256" key="4">
    <source>
        <dbReference type="ARBA" id="ARBA00023125"/>
    </source>
</evidence>
<evidence type="ECO:0000256" key="3">
    <source>
        <dbReference type="ARBA" id="ARBA00023015"/>
    </source>
</evidence>
<keyword evidence="4" id="KW-0238">DNA-binding</keyword>
<dbReference type="GO" id="GO:0000977">
    <property type="term" value="F:RNA polymerase II transcription regulatory region sequence-specific DNA binding"/>
    <property type="evidence" value="ECO:0007669"/>
    <property type="project" value="TreeGrafter"/>
</dbReference>
<dbReference type="Pfam" id="PF03299">
    <property type="entry name" value="TF_AP-2"/>
    <property type="match status" value="1"/>
</dbReference>
<sequence>QVDGRLTLHSRKYTVSVAEVARRLSAPECINLSMLGSILRRGKTSNTGAELRSELQRHGILVDQGRRKDAKTTCFTALLEEESLILARDLGDATSRFLPVSYLAAELNTCAAATTTIAIAHRRAALQGASRLCALLSSSLVSLRLPVSDRIPSSPSPYAQLMKNYCSLTHGYGPEVCVLWLESFRKIFDAASEMLPLT</sequence>
<dbReference type="InterPro" id="IPR004979">
    <property type="entry name" value="TF_AP2"/>
</dbReference>
<accession>A0AAN5D4D1</accession>
<dbReference type="PANTHER" id="PTHR10812">
    <property type="entry name" value="TRANSCRIPTION FACTOR AP-2"/>
    <property type="match status" value="1"/>
</dbReference>
<evidence type="ECO:0000313" key="9">
    <source>
        <dbReference type="Proteomes" id="UP001328107"/>
    </source>
</evidence>
<proteinExistence type="inferred from homology"/>
<dbReference type="PRINTS" id="PR01748">
    <property type="entry name" value="AP2TNSCPFCT"/>
</dbReference>
<keyword evidence="6" id="KW-0539">Nucleus</keyword>
<keyword evidence="5" id="KW-0804">Transcription</keyword>
<organism evidence="8 9">
    <name type="scientific">Pristionchus mayeri</name>
    <dbReference type="NCBI Taxonomy" id="1317129"/>
    <lineage>
        <taxon>Eukaryota</taxon>
        <taxon>Metazoa</taxon>
        <taxon>Ecdysozoa</taxon>
        <taxon>Nematoda</taxon>
        <taxon>Chromadorea</taxon>
        <taxon>Rhabditida</taxon>
        <taxon>Rhabditina</taxon>
        <taxon>Diplogasteromorpha</taxon>
        <taxon>Diplogasteroidea</taxon>
        <taxon>Neodiplogasteridae</taxon>
        <taxon>Pristionchus</taxon>
    </lineage>
</organism>
<feature type="non-terminal residue" evidence="8">
    <location>
        <position position="198"/>
    </location>
</feature>
<dbReference type="GO" id="GO:0042127">
    <property type="term" value="P:regulation of cell population proliferation"/>
    <property type="evidence" value="ECO:0007669"/>
    <property type="project" value="TreeGrafter"/>
</dbReference>
<comment type="similarity">
    <text evidence="2">Belongs to the AP-2 family.</text>
</comment>
<feature type="domain" description="Transcription factor AP-2 C-terminal" evidence="7">
    <location>
        <begin position="1"/>
        <end position="190"/>
    </location>
</feature>
<evidence type="ECO:0000313" key="8">
    <source>
        <dbReference type="EMBL" id="GMR55862.1"/>
    </source>
</evidence>
<evidence type="ECO:0000256" key="2">
    <source>
        <dbReference type="ARBA" id="ARBA00007770"/>
    </source>
</evidence>
<keyword evidence="3" id="KW-0805">Transcription regulation</keyword>
<evidence type="ECO:0000259" key="7">
    <source>
        <dbReference type="Pfam" id="PF03299"/>
    </source>
</evidence>
<evidence type="ECO:0000256" key="6">
    <source>
        <dbReference type="ARBA" id="ARBA00023242"/>
    </source>
</evidence>
<comment type="caution">
    <text evidence="8">The sequence shown here is derived from an EMBL/GenBank/DDBJ whole genome shotgun (WGS) entry which is preliminary data.</text>
</comment>
<dbReference type="GO" id="GO:0005634">
    <property type="term" value="C:nucleus"/>
    <property type="evidence" value="ECO:0007669"/>
    <property type="project" value="UniProtKB-SubCell"/>
</dbReference>
<dbReference type="EMBL" id="BTRK01000005">
    <property type="protein sequence ID" value="GMR55862.1"/>
    <property type="molecule type" value="Genomic_DNA"/>
</dbReference>
<name>A0AAN5D4D1_9BILA</name>
<reference evidence="9" key="1">
    <citation type="submission" date="2022-10" db="EMBL/GenBank/DDBJ databases">
        <title>Genome assembly of Pristionchus species.</title>
        <authorList>
            <person name="Yoshida K."/>
            <person name="Sommer R.J."/>
        </authorList>
    </citation>
    <scope>NUCLEOTIDE SEQUENCE [LARGE SCALE GENOMIC DNA]</scope>
    <source>
        <strain evidence="9">RS5460</strain>
    </source>
</reference>
<keyword evidence="9" id="KW-1185">Reference proteome</keyword>